<dbReference type="AlphaFoldDB" id="A0A515EJR2"/>
<accession>A0A515EJR2</accession>
<name>A0A515EJR2_9BURK</name>
<evidence type="ECO:0000256" key="2">
    <source>
        <dbReference type="ARBA" id="ARBA00034247"/>
    </source>
</evidence>
<evidence type="ECO:0000313" key="6">
    <source>
        <dbReference type="Proteomes" id="UP000317365"/>
    </source>
</evidence>
<dbReference type="CDD" id="cd01949">
    <property type="entry name" value="GGDEF"/>
    <property type="match status" value="1"/>
</dbReference>
<dbReference type="SUPFAM" id="SSF55073">
    <property type="entry name" value="Nucleotide cyclase"/>
    <property type="match status" value="1"/>
</dbReference>
<reference evidence="6" key="2">
    <citation type="journal article" date="2020" name="Int. J. Syst. Evol. Microbiol.">
        <title>Genomic insights into a novel species Rhodoferax aquaticus sp. nov., isolated from freshwater.</title>
        <authorList>
            <person name="Li T."/>
            <person name="Zhuo Y."/>
            <person name="Jin C.Z."/>
            <person name="Wu X."/>
            <person name="Ko S.R."/>
            <person name="Jin F.J."/>
            <person name="Ahn C.Y."/>
            <person name="Oh H.M."/>
            <person name="Lee H.G."/>
            <person name="Jin L."/>
        </authorList>
    </citation>
    <scope>NUCLEOTIDE SEQUENCE [LARGE SCALE GENOMIC DNA]</scope>
    <source>
        <strain evidence="6">Gr-4</strain>
    </source>
</reference>
<dbReference type="GO" id="GO:0052621">
    <property type="term" value="F:diguanylate cyclase activity"/>
    <property type="evidence" value="ECO:0007669"/>
    <property type="project" value="UniProtKB-EC"/>
</dbReference>
<dbReference type="InterPro" id="IPR035965">
    <property type="entry name" value="PAS-like_dom_sf"/>
</dbReference>
<feature type="region of interest" description="Disordered" evidence="3">
    <location>
        <begin position="306"/>
        <end position="325"/>
    </location>
</feature>
<keyword evidence="6" id="KW-1185">Reference proteome</keyword>
<dbReference type="SMART" id="SM00267">
    <property type="entry name" value="GGDEF"/>
    <property type="match status" value="1"/>
</dbReference>
<dbReference type="NCBIfam" id="TIGR00254">
    <property type="entry name" value="GGDEF"/>
    <property type="match status" value="1"/>
</dbReference>
<dbReference type="EMBL" id="CP036282">
    <property type="protein sequence ID" value="QDL52893.1"/>
    <property type="molecule type" value="Genomic_DNA"/>
</dbReference>
<dbReference type="Gene3D" id="3.30.70.270">
    <property type="match status" value="1"/>
</dbReference>
<dbReference type="KEGG" id="rhg:EXZ61_01165"/>
<dbReference type="Gene3D" id="3.30.450.20">
    <property type="entry name" value="PAS domain"/>
    <property type="match status" value="1"/>
</dbReference>
<evidence type="ECO:0000256" key="3">
    <source>
        <dbReference type="SAM" id="MobiDB-lite"/>
    </source>
</evidence>
<dbReference type="InterPro" id="IPR043128">
    <property type="entry name" value="Rev_trsase/Diguanyl_cyclase"/>
</dbReference>
<reference evidence="6" key="1">
    <citation type="submission" date="2019-02" db="EMBL/GenBank/DDBJ databases">
        <title>Complete genome sequence of Rhodoferax sp. Gr-4.</title>
        <authorList>
            <person name="Jin L."/>
        </authorList>
    </citation>
    <scope>NUCLEOTIDE SEQUENCE [LARGE SCALE GENOMIC DNA]</scope>
    <source>
        <strain evidence="6">Gr-4</strain>
    </source>
</reference>
<organism evidence="5 6">
    <name type="scientific">Rhodoferax aquaticus</name>
    <dbReference type="NCBI Taxonomy" id="2527691"/>
    <lineage>
        <taxon>Bacteria</taxon>
        <taxon>Pseudomonadati</taxon>
        <taxon>Pseudomonadota</taxon>
        <taxon>Betaproteobacteria</taxon>
        <taxon>Burkholderiales</taxon>
        <taxon>Comamonadaceae</taxon>
        <taxon>Rhodoferax</taxon>
    </lineage>
</organism>
<evidence type="ECO:0000259" key="4">
    <source>
        <dbReference type="PROSITE" id="PS50887"/>
    </source>
</evidence>
<dbReference type="SUPFAM" id="SSF55785">
    <property type="entry name" value="PYP-like sensor domain (PAS domain)"/>
    <property type="match status" value="1"/>
</dbReference>
<feature type="domain" description="GGDEF" evidence="4">
    <location>
        <begin position="169"/>
        <end position="306"/>
    </location>
</feature>
<dbReference type="InterPro" id="IPR029787">
    <property type="entry name" value="Nucleotide_cyclase"/>
</dbReference>
<proteinExistence type="predicted"/>
<dbReference type="RefSeq" id="WP_142808345.1">
    <property type="nucleotide sequence ID" value="NZ_CP036282.1"/>
</dbReference>
<dbReference type="Pfam" id="PF00990">
    <property type="entry name" value="GGDEF"/>
    <property type="match status" value="1"/>
</dbReference>
<comment type="catalytic activity">
    <reaction evidence="2">
        <text>2 GTP = 3',3'-c-di-GMP + 2 diphosphate</text>
        <dbReference type="Rhea" id="RHEA:24898"/>
        <dbReference type="ChEBI" id="CHEBI:33019"/>
        <dbReference type="ChEBI" id="CHEBI:37565"/>
        <dbReference type="ChEBI" id="CHEBI:58805"/>
        <dbReference type="EC" id="2.7.7.65"/>
    </reaction>
</comment>
<dbReference type="GO" id="GO:0043709">
    <property type="term" value="P:cell adhesion involved in single-species biofilm formation"/>
    <property type="evidence" value="ECO:0007669"/>
    <property type="project" value="TreeGrafter"/>
</dbReference>
<evidence type="ECO:0000256" key="1">
    <source>
        <dbReference type="ARBA" id="ARBA00012528"/>
    </source>
</evidence>
<dbReference type="GO" id="GO:1902201">
    <property type="term" value="P:negative regulation of bacterial-type flagellum-dependent cell motility"/>
    <property type="evidence" value="ECO:0007669"/>
    <property type="project" value="TreeGrafter"/>
</dbReference>
<dbReference type="PROSITE" id="PS50887">
    <property type="entry name" value="GGDEF"/>
    <property type="match status" value="1"/>
</dbReference>
<dbReference type="PANTHER" id="PTHR45138">
    <property type="entry name" value="REGULATORY COMPONENTS OF SENSORY TRANSDUCTION SYSTEM"/>
    <property type="match status" value="1"/>
</dbReference>
<dbReference type="InterPro" id="IPR050469">
    <property type="entry name" value="Diguanylate_Cyclase"/>
</dbReference>
<dbReference type="GO" id="GO:0005886">
    <property type="term" value="C:plasma membrane"/>
    <property type="evidence" value="ECO:0007669"/>
    <property type="project" value="TreeGrafter"/>
</dbReference>
<dbReference type="EC" id="2.7.7.65" evidence="1"/>
<dbReference type="PANTHER" id="PTHR45138:SF9">
    <property type="entry name" value="DIGUANYLATE CYCLASE DGCM-RELATED"/>
    <property type="match status" value="1"/>
</dbReference>
<dbReference type="FunFam" id="3.30.70.270:FF:000001">
    <property type="entry name" value="Diguanylate cyclase domain protein"/>
    <property type="match status" value="1"/>
</dbReference>
<evidence type="ECO:0000313" key="5">
    <source>
        <dbReference type="EMBL" id="QDL52893.1"/>
    </source>
</evidence>
<dbReference type="Proteomes" id="UP000317365">
    <property type="component" value="Chromosome"/>
</dbReference>
<protein>
    <recommendedName>
        <fullName evidence="1">diguanylate cyclase</fullName>
        <ecNumber evidence="1">2.7.7.65</ecNumber>
    </recommendedName>
</protein>
<sequence length="325" mass="36291">MIDSYGFLKLTIDSLSEQIVVMDSTGLIRFVNQAWVDFGLENGCMTPVGWDGVNYLRVCEAAAATGDGFGVSALHGIRRLMADGCGTFTLEYPCHGPNVFRWFMMTVKHFKHLDENFYLVTHRDITKRKQAEEAVSQLARLDGLTNIPNRRAFNDFLDSEWSRSIRQGQPLSLALIDIDHFKLVNDTYGHQRGDECLERVAEVLRAHRKRPSDFFARYGGEEFVYVFGGSTSEDVHLVVQQLLSGIRELALPNVKSPVGRFVTASAGLATLYPKAGWKPNALIEAADALLYEAKSLGRNQLAWRAANHPHAETPPKANLPIDARP</sequence>
<dbReference type="InterPro" id="IPR000160">
    <property type="entry name" value="GGDEF_dom"/>
</dbReference>
<gene>
    <name evidence="5" type="ORF">EXZ61_01165</name>
</gene>